<name>A0A6C0D2K6_9ZZZZ</name>
<proteinExistence type="predicted"/>
<dbReference type="AlphaFoldDB" id="A0A6C0D2K6"/>
<dbReference type="EMBL" id="MN739521">
    <property type="protein sequence ID" value="QHT10490.1"/>
    <property type="molecule type" value="Genomic_DNA"/>
</dbReference>
<organism evidence="1">
    <name type="scientific">viral metagenome</name>
    <dbReference type="NCBI Taxonomy" id="1070528"/>
    <lineage>
        <taxon>unclassified sequences</taxon>
        <taxon>metagenomes</taxon>
        <taxon>organismal metagenomes</taxon>
    </lineage>
</organism>
<accession>A0A6C0D2K6</accession>
<evidence type="ECO:0000313" key="1">
    <source>
        <dbReference type="EMBL" id="QHT10490.1"/>
    </source>
</evidence>
<reference evidence="1" key="1">
    <citation type="journal article" date="2020" name="Nature">
        <title>Giant virus diversity and host interactions through global metagenomics.</title>
        <authorList>
            <person name="Schulz F."/>
            <person name="Roux S."/>
            <person name="Paez-Espino D."/>
            <person name="Jungbluth S."/>
            <person name="Walsh D.A."/>
            <person name="Denef V.J."/>
            <person name="McMahon K.D."/>
            <person name="Konstantinidis K.T."/>
            <person name="Eloe-Fadrosh E.A."/>
            <person name="Kyrpides N.C."/>
            <person name="Woyke T."/>
        </authorList>
    </citation>
    <scope>NUCLEOTIDE SEQUENCE</scope>
    <source>
        <strain evidence="1">GVMAG-M-3300023174-107</strain>
    </source>
</reference>
<protein>
    <submittedName>
        <fullName evidence="1">Uncharacterized protein</fullName>
    </submittedName>
</protein>
<sequence length="102" mass="12589">MLQEIKWYNLVYKEYVIKDKKIYKGRFVQYKPKRIMTGDHELCIGWYMVFSINNESIYFDEDCIYYDPKEYYQYHAKVAQESMELRALNKILKNVVNEEFGW</sequence>